<keyword evidence="2" id="KW-0812">Transmembrane</keyword>
<keyword evidence="2" id="KW-0472">Membrane</keyword>
<keyword evidence="2" id="KW-1133">Transmembrane helix</keyword>
<feature type="transmembrane region" description="Helical" evidence="2">
    <location>
        <begin position="51"/>
        <end position="71"/>
    </location>
</feature>
<evidence type="ECO:0000313" key="4">
    <source>
        <dbReference type="RefSeq" id="XP_003744326.1"/>
    </source>
</evidence>
<dbReference type="KEGG" id="goe:100908735"/>
<keyword evidence="3" id="KW-1185">Reference proteome</keyword>
<sequence>MPDTKFEEDKKIQLRKWADDNVWWIVSMVALTVLAIMICIGGSVLYDFQPAFMGVVATLTIFICLLTLMVIRRCALQGKIEEEPTIIQIAVEEALDGPPLFPHYQRRRSSVATIPRCSIPNMDMIIDTVRRQSIQGSQRRDSAAPVASSSTSSNPSAASKKDNALHLAPIAELPKTPTLEHISHGTSLPR</sequence>
<organism evidence="3 4">
    <name type="scientific">Galendromus occidentalis</name>
    <name type="common">western predatory mite</name>
    <dbReference type="NCBI Taxonomy" id="34638"/>
    <lineage>
        <taxon>Eukaryota</taxon>
        <taxon>Metazoa</taxon>
        <taxon>Ecdysozoa</taxon>
        <taxon>Arthropoda</taxon>
        <taxon>Chelicerata</taxon>
        <taxon>Arachnida</taxon>
        <taxon>Acari</taxon>
        <taxon>Parasitiformes</taxon>
        <taxon>Mesostigmata</taxon>
        <taxon>Gamasina</taxon>
        <taxon>Phytoseioidea</taxon>
        <taxon>Phytoseiidae</taxon>
        <taxon>Typhlodrominae</taxon>
        <taxon>Galendromus</taxon>
    </lineage>
</organism>
<feature type="transmembrane region" description="Helical" evidence="2">
    <location>
        <begin position="21"/>
        <end position="45"/>
    </location>
</feature>
<dbReference type="Proteomes" id="UP000694867">
    <property type="component" value="Unplaced"/>
</dbReference>
<name>A0AAJ6QUL9_9ACAR</name>
<dbReference type="GeneID" id="100908735"/>
<accession>A0AAJ6QUL9</accession>
<evidence type="ECO:0000256" key="1">
    <source>
        <dbReference type="SAM" id="MobiDB-lite"/>
    </source>
</evidence>
<dbReference type="AlphaFoldDB" id="A0AAJ6QUL9"/>
<evidence type="ECO:0000256" key="2">
    <source>
        <dbReference type="SAM" id="Phobius"/>
    </source>
</evidence>
<protein>
    <submittedName>
        <fullName evidence="4">Uncharacterized protein LOC100908735</fullName>
    </submittedName>
</protein>
<dbReference type="RefSeq" id="XP_003744326.1">
    <property type="nucleotide sequence ID" value="XM_003744278.2"/>
</dbReference>
<feature type="compositionally biased region" description="Low complexity" evidence="1">
    <location>
        <begin position="143"/>
        <end position="158"/>
    </location>
</feature>
<evidence type="ECO:0000313" key="3">
    <source>
        <dbReference type="Proteomes" id="UP000694867"/>
    </source>
</evidence>
<reference evidence="4" key="1">
    <citation type="submission" date="2025-08" db="UniProtKB">
        <authorList>
            <consortium name="RefSeq"/>
        </authorList>
    </citation>
    <scope>IDENTIFICATION</scope>
</reference>
<gene>
    <name evidence="4" type="primary">LOC100908735</name>
</gene>
<feature type="region of interest" description="Disordered" evidence="1">
    <location>
        <begin position="133"/>
        <end position="190"/>
    </location>
</feature>
<proteinExistence type="predicted"/>